<proteinExistence type="predicted"/>
<keyword evidence="4" id="KW-1185">Reference proteome</keyword>
<organism evidence="3 4">
    <name type="scientific">Prorocentrum cordatum</name>
    <dbReference type="NCBI Taxonomy" id="2364126"/>
    <lineage>
        <taxon>Eukaryota</taxon>
        <taxon>Sar</taxon>
        <taxon>Alveolata</taxon>
        <taxon>Dinophyceae</taxon>
        <taxon>Prorocentrales</taxon>
        <taxon>Prorocentraceae</taxon>
        <taxon>Prorocentrum</taxon>
    </lineage>
</organism>
<gene>
    <name evidence="3" type="ORF">PCOR1329_LOCUS30291</name>
</gene>
<feature type="compositionally biased region" description="Basic and acidic residues" evidence="1">
    <location>
        <begin position="553"/>
        <end position="567"/>
    </location>
</feature>
<keyword evidence="2" id="KW-0732">Signal</keyword>
<comment type="caution">
    <text evidence="3">The sequence shown here is derived from an EMBL/GenBank/DDBJ whole genome shotgun (WGS) entry which is preliminary data.</text>
</comment>
<feature type="compositionally biased region" description="Low complexity" evidence="1">
    <location>
        <begin position="535"/>
        <end position="552"/>
    </location>
</feature>
<dbReference type="EMBL" id="CAUYUJ010011592">
    <property type="protein sequence ID" value="CAK0832214.1"/>
    <property type="molecule type" value="Genomic_DNA"/>
</dbReference>
<feature type="chain" id="PRO_5047240069" evidence="2">
    <location>
        <begin position="21"/>
        <end position="567"/>
    </location>
</feature>
<evidence type="ECO:0000256" key="1">
    <source>
        <dbReference type="SAM" id="MobiDB-lite"/>
    </source>
</evidence>
<evidence type="ECO:0000313" key="4">
    <source>
        <dbReference type="Proteomes" id="UP001189429"/>
    </source>
</evidence>
<feature type="signal peptide" evidence="2">
    <location>
        <begin position="1"/>
        <end position="20"/>
    </location>
</feature>
<accession>A0ABN9SKB6</accession>
<evidence type="ECO:0000313" key="3">
    <source>
        <dbReference type="EMBL" id="CAK0832214.1"/>
    </source>
</evidence>
<protein>
    <submittedName>
        <fullName evidence="3">Uncharacterized protein</fullName>
    </submittedName>
</protein>
<sequence>MPRARACFLAALLLGAPAGAIQLQSAAAAEASTATSVSTDTPVVETLEDTPPELPGQAQEKNATQAASAPGRMCTASSLACGPARPRSAGCFVWLPSGCKTPHHLHAKFNWRRDTWGEANAQAGQSEKACKARKQAFDAWCGVTDTVMLLTSPREVLVEDEGGQGEAPEAPEAVLQADAEADAAAEEARAADVVDSLPEAAPALPRSTGCFVWLPSGCKAPRHLHAMSHWRRDAWGEANAKASQGEEACKARKHAFDAFCGVTDAVMLPLLAAPHEASTATGVSTDTPVVETLQDTPPELPGQAHEKNATQAASAPGRMCTASSLACGPARPRSAGCFAWLPSGCKTQHHFHAKFQWRRDTWGEANAQAGQSEEACKARKQAFDAWCGVTDTVMLLTSPREVLVEDEGGQGEAPEAPEAVLQADAEADAAAEEARAADVVDSLPEAAPALPRSTGCFVWLPSGCKAPRHLHAMSHWRRDAWGEANAKASQGEEACKARKHAFDAFCGVTDAVMLPLLAAPHEDEGSGAASGSGGPPATAGPRASGASAAPPRSDSEAGRALKVRIFD</sequence>
<name>A0ABN9SKB6_9DINO</name>
<feature type="region of interest" description="Disordered" evidence="1">
    <location>
        <begin position="33"/>
        <end position="69"/>
    </location>
</feature>
<feature type="region of interest" description="Disordered" evidence="1">
    <location>
        <begin position="523"/>
        <end position="567"/>
    </location>
</feature>
<reference evidence="3" key="1">
    <citation type="submission" date="2023-10" db="EMBL/GenBank/DDBJ databases">
        <authorList>
            <person name="Chen Y."/>
            <person name="Shah S."/>
            <person name="Dougan E. K."/>
            <person name="Thang M."/>
            <person name="Chan C."/>
        </authorList>
    </citation>
    <scope>NUCLEOTIDE SEQUENCE [LARGE SCALE GENOMIC DNA]</scope>
</reference>
<evidence type="ECO:0000256" key="2">
    <source>
        <dbReference type="SAM" id="SignalP"/>
    </source>
</evidence>
<dbReference type="Proteomes" id="UP001189429">
    <property type="component" value="Unassembled WGS sequence"/>
</dbReference>